<evidence type="ECO:0000313" key="2">
    <source>
        <dbReference type="Proteomes" id="UP000725649"/>
    </source>
</evidence>
<dbReference type="Proteomes" id="UP000725649">
    <property type="component" value="Unassembled WGS sequence"/>
</dbReference>
<evidence type="ECO:0008006" key="3">
    <source>
        <dbReference type="Google" id="ProtNLM"/>
    </source>
</evidence>
<evidence type="ECO:0000313" key="1">
    <source>
        <dbReference type="EMBL" id="MBE6421531.1"/>
    </source>
</evidence>
<protein>
    <recommendedName>
        <fullName evidence="3">POTRA domain-containing protein</fullName>
    </recommendedName>
</protein>
<name>A0A928DQD2_9BACT</name>
<organism evidence="1 2">
    <name type="scientific">Candidatus Avelusimicrobium gallicola</name>
    <dbReference type="NCBI Taxonomy" id="2562704"/>
    <lineage>
        <taxon>Bacteria</taxon>
        <taxon>Pseudomonadati</taxon>
        <taxon>Elusimicrobiota</taxon>
        <taxon>Elusimicrobia</taxon>
        <taxon>Elusimicrobiales</taxon>
        <taxon>Elusimicrobiaceae</taxon>
        <taxon>Candidatus Avelusimicrobium</taxon>
    </lineage>
</organism>
<accession>A0A928DQD2</accession>
<comment type="caution">
    <text evidence="1">The sequence shown here is derived from an EMBL/GenBank/DDBJ whole genome shotgun (WGS) entry which is preliminary data.</text>
</comment>
<proteinExistence type="predicted"/>
<sequence length="235" mass="26536">MAALLFGGWKALSAGYQLIVQSKISNWHAKTVSVSGLTGKLGREVYALAKPYEGKPFSIKDAVALREQIIKTYPMLKEVRVKRGLLGGKLKVSAQRRVPLAKFSLPDRSVKYIDADTTIYTDSNPDLLQEVPLVELEGVVPEKVGQEFVELLESTLKLEKQLDFEFLRMNLKENTVRMHMPDGCIIDFGPAVLLKKKALHAAEILDYAKPRYKHPFLINFEFYEDGKVFLTQNAH</sequence>
<reference evidence="1" key="1">
    <citation type="submission" date="2019-04" db="EMBL/GenBank/DDBJ databases">
        <title>Evolution of Biomass-Degrading Anaerobic Consortia Revealed by Metagenomics.</title>
        <authorList>
            <person name="Peng X."/>
        </authorList>
    </citation>
    <scope>NUCLEOTIDE SEQUENCE</scope>
    <source>
        <strain evidence="1">SIG66</strain>
    </source>
</reference>
<dbReference type="EMBL" id="SUVG01000006">
    <property type="protein sequence ID" value="MBE6421531.1"/>
    <property type="molecule type" value="Genomic_DNA"/>
</dbReference>
<dbReference type="AlphaFoldDB" id="A0A928DQD2"/>
<gene>
    <name evidence="1" type="ORF">E7027_05335</name>
</gene>